<proteinExistence type="predicted"/>
<feature type="compositionally biased region" description="Polar residues" evidence="1">
    <location>
        <begin position="1"/>
        <end position="13"/>
    </location>
</feature>
<feature type="region of interest" description="Disordered" evidence="1">
    <location>
        <begin position="38"/>
        <end position="63"/>
    </location>
</feature>
<name>A0A9P6H361_9AGAM</name>
<organism evidence="2 3">
    <name type="scientific">Thelephora terrestris</name>
    <dbReference type="NCBI Taxonomy" id="56493"/>
    <lineage>
        <taxon>Eukaryota</taxon>
        <taxon>Fungi</taxon>
        <taxon>Dikarya</taxon>
        <taxon>Basidiomycota</taxon>
        <taxon>Agaricomycotina</taxon>
        <taxon>Agaricomycetes</taxon>
        <taxon>Thelephorales</taxon>
        <taxon>Thelephoraceae</taxon>
        <taxon>Thelephora</taxon>
    </lineage>
</organism>
<evidence type="ECO:0000313" key="2">
    <source>
        <dbReference type="EMBL" id="KAF9778440.1"/>
    </source>
</evidence>
<feature type="compositionally biased region" description="Basic and acidic residues" evidence="1">
    <location>
        <begin position="267"/>
        <end position="279"/>
    </location>
</feature>
<comment type="caution">
    <text evidence="2">The sequence shown here is derived from an EMBL/GenBank/DDBJ whole genome shotgun (WGS) entry which is preliminary data.</text>
</comment>
<feature type="compositionally biased region" description="Low complexity" evidence="1">
    <location>
        <begin position="52"/>
        <end position="63"/>
    </location>
</feature>
<evidence type="ECO:0000313" key="3">
    <source>
        <dbReference type="Proteomes" id="UP000736335"/>
    </source>
</evidence>
<dbReference type="EMBL" id="WIUZ02000023">
    <property type="protein sequence ID" value="KAF9778440.1"/>
    <property type="molecule type" value="Genomic_DNA"/>
</dbReference>
<evidence type="ECO:0000256" key="1">
    <source>
        <dbReference type="SAM" id="MobiDB-lite"/>
    </source>
</evidence>
<feature type="region of interest" description="Disordered" evidence="1">
    <location>
        <begin position="238"/>
        <end position="298"/>
    </location>
</feature>
<reference evidence="2" key="2">
    <citation type="submission" date="2020-11" db="EMBL/GenBank/DDBJ databases">
        <authorList>
            <consortium name="DOE Joint Genome Institute"/>
            <person name="Kuo A."/>
            <person name="Miyauchi S."/>
            <person name="Kiss E."/>
            <person name="Drula E."/>
            <person name="Kohler A."/>
            <person name="Sanchez-Garcia M."/>
            <person name="Andreopoulos B."/>
            <person name="Barry K.W."/>
            <person name="Bonito G."/>
            <person name="Buee M."/>
            <person name="Carver A."/>
            <person name="Chen C."/>
            <person name="Cichocki N."/>
            <person name="Clum A."/>
            <person name="Culley D."/>
            <person name="Crous P.W."/>
            <person name="Fauchery L."/>
            <person name="Girlanda M."/>
            <person name="Hayes R."/>
            <person name="Keri Z."/>
            <person name="Labutti K."/>
            <person name="Lipzen A."/>
            <person name="Lombard V."/>
            <person name="Magnuson J."/>
            <person name="Maillard F."/>
            <person name="Morin E."/>
            <person name="Murat C."/>
            <person name="Nolan M."/>
            <person name="Ohm R."/>
            <person name="Pangilinan J."/>
            <person name="Pereira M."/>
            <person name="Perotto S."/>
            <person name="Peter M."/>
            <person name="Riley R."/>
            <person name="Sitrit Y."/>
            <person name="Stielow B."/>
            <person name="Szollosi G."/>
            <person name="Zifcakova L."/>
            <person name="Stursova M."/>
            <person name="Spatafora J.W."/>
            <person name="Tedersoo L."/>
            <person name="Vaario L.-M."/>
            <person name="Yamada A."/>
            <person name="Yan M."/>
            <person name="Wang P."/>
            <person name="Xu J."/>
            <person name="Bruns T."/>
            <person name="Baldrian P."/>
            <person name="Vilgalys R."/>
            <person name="Henrissat B."/>
            <person name="Grigoriev I.V."/>
            <person name="Hibbett D."/>
            <person name="Nagy L.G."/>
            <person name="Martin F.M."/>
        </authorList>
    </citation>
    <scope>NUCLEOTIDE SEQUENCE</scope>
    <source>
        <strain evidence="2">UH-Tt-Lm1</strain>
    </source>
</reference>
<gene>
    <name evidence="2" type="ORF">BJ322DRAFT_1093086</name>
</gene>
<protein>
    <submittedName>
        <fullName evidence="2">Uncharacterized protein</fullName>
    </submittedName>
</protein>
<sequence length="298" mass="32406">MASNNGSQNTQRCGYSRTDSDTDSATNINATHTILRGVPDPFHQTVSGGYPGQSSQTASTGTGVVTAVPGRSISFGAPLRHPITLATAIAHCSSNHHTLSRLEAENAQLRTQYHQIINKLMQEHPESGSPPAPDWCTVIVCREEGRILESQFEDLSRRGSSGLDVTAGILGRLKYDYGSLLAAYRNVLREKALLKDDVKRLTRQSANFAGSQTHPFLHCVEDTDETPIIGLDDIIRAAHDNGPAPTHQLHSQPARPVTIVPSPPESSGKRRSNEVRNPDGSDGSTPAEQRLPKRRKRE</sequence>
<reference evidence="2" key="1">
    <citation type="journal article" date="2020" name="Nat. Commun.">
        <title>Large-scale genome sequencing of mycorrhizal fungi provides insights into the early evolution of symbiotic traits.</title>
        <authorList>
            <person name="Miyauchi S."/>
            <person name="Kiss E."/>
            <person name="Kuo A."/>
            <person name="Drula E."/>
            <person name="Kohler A."/>
            <person name="Sanchez-Garcia M."/>
            <person name="Morin E."/>
            <person name="Andreopoulos B."/>
            <person name="Barry K.W."/>
            <person name="Bonito G."/>
            <person name="Buee M."/>
            <person name="Carver A."/>
            <person name="Chen C."/>
            <person name="Cichocki N."/>
            <person name="Clum A."/>
            <person name="Culley D."/>
            <person name="Crous P.W."/>
            <person name="Fauchery L."/>
            <person name="Girlanda M."/>
            <person name="Hayes R.D."/>
            <person name="Keri Z."/>
            <person name="LaButti K."/>
            <person name="Lipzen A."/>
            <person name="Lombard V."/>
            <person name="Magnuson J."/>
            <person name="Maillard F."/>
            <person name="Murat C."/>
            <person name="Nolan M."/>
            <person name="Ohm R.A."/>
            <person name="Pangilinan J."/>
            <person name="Pereira M.F."/>
            <person name="Perotto S."/>
            <person name="Peter M."/>
            <person name="Pfister S."/>
            <person name="Riley R."/>
            <person name="Sitrit Y."/>
            <person name="Stielow J.B."/>
            <person name="Szollosi G."/>
            <person name="Zifcakova L."/>
            <person name="Stursova M."/>
            <person name="Spatafora J.W."/>
            <person name="Tedersoo L."/>
            <person name="Vaario L.M."/>
            <person name="Yamada A."/>
            <person name="Yan M."/>
            <person name="Wang P."/>
            <person name="Xu J."/>
            <person name="Bruns T."/>
            <person name="Baldrian P."/>
            <person name="Vilgalys R."/>
            <person name="Dunand C."/>
            <person name="Henrissat B."/>
            <person name="Grigoriev I.V."/>
            <person name="Hibbett D."/>
            <person name="Nagy L.G."/>
            <person name="Martin F.M."/>
        </authorList>
    </citation>
    <scope>NUCLEOTIDE SEQUENCE</scope>
    <source>
        <strain evidence="2">UH-Tt-Lm1</strain>
    </source>
</reference>
<dbReference type="Proteomes" id="UP000736335">
    <property type="component" value="Unassembled WGS sequence"/>
</dbReference>
<feature type="region of interest" description="Disordered" evidence="1">
    <location>
        <begin position="1"/>
        <end position="25"/>
    </location>
</feature>
<keyword evidence="3" id="KW-1185">Reference proteome</keyword>
<dbReference type="AlphaFoldDB" id="A0A9P6H361"/>
<accession>A0A9P6H361</accession>